<evidence type="ECO:0000256" key="3">
    <source>
        <dbReference type="SAM" id="SignalP"/>
    </source>
</evidence>
<organism evidence="5 6">
    <name type="scientific">Rhynocoris fuscipes</name>
    <dbReference type="NCBI Taxonomy" id="488301"/>
    <lineage>
        <taxon>Eukaryota</taxon>
        <taxon>Metazoa</taxon>
        <taxon>Ecdysozoa</taxon>
        <taxon>Arthropoda</taxon>
        <taxon>Hexapoda</taxon>
        <taxon>Insecta</taxon>
        <taxon>Pterygota</taxon>
        <taxon>Neoptera</taxon>
        <taxon>Paraneoptera</taxon>
        <taxon>Hemiptera</taxon>
        <taxon>Heteroptera</taxon>
        <taxon>Panheteroptera</taxon>
        <taxon>Cimicomorpha</taxon>
        <taxon>Reduviidae</taxon>
        <taxon>Harpactorinae</taxon>
        <taxon>Harpactorini</taxon>
        <taxon>Rhynocoris</taxon>
    </lineage>
</organism>
<evidence type="ECO:0000256" key="1">
    <source>
        <dbReference type="ARBA" id="ARBA00004613"/>
    </source>
</evidence>
<dbReference type="InterPro" id="IPR029277">
    <property type="entry name" value="SVWC_dom"/>
</dbReference>
<dbReference type="SMART" id="SM01318">
    <property type="entry name" value="SVWC"/>
    <property type="match status" value="1"/>
</dbReference>
<keyword evidence="6" id="KW-1185">Reference proteome</keyword>
<proteinExistence type="predicted"/>
<dbReference type="EMBL" id="JAPXFL010000011">
    <property type="protein sequence ID" value="KAK9499259.1"/>
    <property type="molecule type" value="Genomic_DNA"/>
</dbReference>
<dbReference type="Pfam" id="PF15430">
    <property type="entry name" value="SVWC"/>
    <property type="match status" value="1"/>
</dbReference>
<dbReference type="GO" id="GO:0005576">
    <property type="term" value="C:extracellular region"/>
    <property type="evidence" value="ECO:0007669"/>
    <property type="project" value="UniProtKB-SubCell"/>
</dbReference>
<evidence type="ECO:0000259" key="4">
    <source>
        <dbReference type="SMART" id="SM01318"/>
    </source>
</evidence>
<gene>
    <name evidence="5" type="ORF">O3M35_002328</name>
</gene>
<evidence type="ECO:0000313" key="6">
    <source>
        <dbReference type="Proteomes" id="UP001461498"/>
    </source>
</evidence>
<dbReference type="Proteomes" id="UP001461498">
    <property type="component" value="Unassembled WGS sequence"/>
</dbReference>
<name>A0AAW1CP04_9HEMI</name>
<comment type="subcellular location">
    <subcellularLocation>
        <location evidence="1">Secreted</location>
    </subcellularLocation>
</comment>
<protein>
    <recommendedName>
        <fullName evidence="4">Single domain-containing protein</fullName>
    </recommendedName>
</protein>
<reference evidence="5 6" key="1">
    <citation type="submission" date="2022-12" db="EMBL/GenBank/DDBJ databases">
        <title>Chromosome-level genome assembly of true bugs.</title>
        <authorList>
            <person name="Ma L."/>
            <person name="Li H."/>
        </authorList>
    </citation>
    <scope>NUCLEOTIDE SEQUENCE [LARGE SCALE GENOMIC DNA]</scope>
    <source>
        <strain evidence="5">Lab_2022b</strain>
    </source>
</reference>
<keyword evidence="3" id="KW-0732">Signal</keyword>
<keyword evidence="2" id="KW-0964">Secreted</keyword>
<evidence type="ECO:0000313" key="5">
    <source>
        <dbReference type="EMBL" id="KAK9499259.1"/>
    </source>
</evidence>
<dbReference type="AlphaFoldDB" id="A0AAW1CP04"/>
<comment type="caution">
    <text evidence="5">The sequence shown here is derived from an EMBL/GenBank/DDBJ whole genome shotgun (WGS) entry which is preliminary data.</text>
</comment>
<feature type="chain" id="PRO_5043934575" description="Single domain-containing protein" evidence="3">
    <location>
        <begin position="17"/>
        <end position="103"/>
    </location>
</feature>
<evidence type="ECO:0000256" key="2">
    <source>
        <dbReference type="ARBA" id="ARBA00022525"/>
    </source>
</evidence>
<feature type="signal peptide" evidence="3">
    <location>
        <begin position="1"/>
        <end position="16"/>
    </location>
</feature>
<feature type="domain" description="Single" evidence="4">
    <location>
        <begin position="33"/>
        <end position="101"/>
    </location>
</feature>
<accession>A0AAW1CP04</accession>
<sequence length="103" mass="11927">MFRLFLYILLFTNAFAQFSYEYQNQDVDGQIQCTDEEGAKRKLGEIWTEKKSCTQRRCLTNLGDKTIVQIQRCPKLEESNNCTIKQAAGTEFPDCCVKLICKN</sequence>